<reference evidence="1" key="1">
    <citation type="submission" date="2020-05" db="EMBL/GenBank/DDBJ databases">
        <title>Large-scale comparative analyses of tick genomes elucidate their genetic diversity and vector capacities.</title>
        <authorList>
            <person name="Jia N."/>
            <person name="Wang J."/>
            <person name="Shi W."/>
            <person name="Du L."/>
            <person name="Sun Y."/>
            <person name="Zhan W."/>
            <person name="Jiang J."/>
            <person name="Wang Q."/>
            <person name="Zhang B."/>
            <person name="Ji P."/>
            <person name="Sakyi L.B."/>
            <person name="Cui X."/>
            <person name="Yuan T."/>
            <person name="Jiang B."/>
            <person name="Yang W."/>
            <person name="Lam T.T.-Y."/>
            <person name="Chang Q."/>
            <person name="Ding S."/>
            <person name="Wang X."/>
            <person name="Zhu J."/>
            <person name="Ruan X."/>
            <person name="Zhao L."/>
            <person name="Wei J."/>
            <person name="Que T."/>
            <person name="Du C."/>
            <person name="Cheng J."/>
            <person name="Dai P."/>
            <person name="Han X."/>
            <person name="Huang E."/>
            <person name="Gao Y."/>
            <person name="Liu J."/>
            <person name="Shao H."/>
            <person name="Ye R."/>
            <person name="Li L."/>
            <person name="Wei W."/>
            <person name="Wang X."/>
            <person name="Wang C."/>
            <person name="Yang T."/>
            <person name="Huo Q."/>
            <person name="Li W."/>
            <person name="Guo W."/>
            <person name="Chen H."/>
            <person name="Zhou L."/>
            <person name="Ni X."/>
            <person name="Tian J."/>
            <person name="Zhou Y."/>
            <person name="Sheng Y."/>
            <person name="Liu T."/>
            <person name="Pan Y."/>
            <person name="Xia L."/>
            <person name="Li J."/>
            <person name="Zhao F."/>
            <person name="Cao W."/>
        </authorList>
    </citation>
    <scope>NUCLEOTIDE SEQUENCE</scope>
    <source>
        <strain evidence="1">Dsil-2018</strain>
    </source>
</reference>
<accession>A0ACB8CK54</accession>
<dbReference type="EMBL" id="CM023475">
    <property type="protein sequence ID" value="KAH7945205.1"/>
    <property type="molecule type" value="Genomic_DNA"/>
</dbReference>
<name>A0ACB8CK54_DERSI</name>
<proteinExistence type="predicted"/>
<dbReference type="Proteomes" id="UP000821865">
    <property type="component" value="Chromosome 6"/>
</dbReference>
<protein>
    <submittedName>
        <fullName evidence="1">Uncharacterized protein</fullName>
    </submittedName>
</protein>
<keyword evidence="2" id="KW-1185">Reference proteome</keyword>
<sequence length="385" mass="42270">MVTLKGRHGPIASIGGEQTLTACKVDCLANIEGRKGKQDWKRVSLAAASVLQLLFVPQTPKVWLHLHRDSLGNAGHYDPVRERCMRDERNGIFPIATGPDETSFNSLPCGPASAHEVTCESDADCRRLSFQASTVGIGCDTSTHRCVCSNRTLVLTRRGTCLPIRMLGQPCRRNEQCLKIDKNSECDDDFCKCRDGFFLFNDINGTYCLPDVEVQTMNPYGLMPKDHALSEENMVPIIVCLAIMFVGMCVALQLFSRARFRNQRTIFNTPNPRLSHLKTDSKRRQSHTSLYAGSRRASACSQLSPSKMAGSRLGSRSGSRAGSRSGSPDVRRSSVFQHHGEHHGERHGSKDGGHTLIARAAESIQNGSPKVIVNRGRSPSPPAQA</sequence>
<organism evidence="1 2">
    <name type="scientific">Dermacentor silvarum</name>
    <name type="common">Tick</name>
    <dbReference type="NCBI Taxonomy" id="543639"/>
    <lineage>
        <taxon>Eukaryota</taxon>
        <taxon>Metazoa</taxon>
        <taxon>Ecdysozoa</taxon>
        <taxon>Arthropoda</taxon>
        <taxon>Chelicerata</taxon>
        <taxon>Arachnida</taxon>
        <taxon>Acari</taxon>
        <taxon>Parasitiformes</taxon>
        <taxon>Ixodida</taxon>
        <taxon>Ixodoidea</taxon>
        <taxon>Ixodidae</taxon>
        <taxon>Rhipicephalinae</taxon>
        <taxon>Dermacentor</taxon>
    </lineage>
</organism>
<evidence type="ECO:0000313" key="1">
    <source>
        <dbReference type="EMBL" id="KAH7945205.1"/>
    </source>
</evidence>
<comment type="caution">
    <text evidence="1">The sequence shown here is derived from an EMBL/GenBank/DDBJ whole genome shotgun (WGS) entry which is preliminary data.</text>
</comment>
<evidence type="ECO:0000313" key="2">
    <source>
        <dbReference type="Proteomes" id="UP000821865"/>
    </source>
</evidence>
<gene>
    <name evidence="1" type="ORF">HPB49_008036</name>
</gene>